<sequence length="456" mass="50880">MIVVFGMEYIVRVWSAGCCCRYRGWQGRFRFARKPFCVIDFIVFVASLAVIAAGTQGNIFATSALRSMRFLQILRMVRMDRRGGTWKLLGSVITLTTIGYGDKTPHTWLGRVLAACFALLGISFFALPAGILGSGFALKVQEQHRQKHFEKRRTPAANLIQAAWRLYSTDTSRAYLTATWCYYDSILPSFRKGMRRQGAMEMCMEYWSGLDLQNQKITKIGETPKTPVSGSSCGVFYGGASAPAFALISSFLPRILCSNKMGIKDRIRLSNSQRQGSRGKQHLVPPLRRSPSTENVNEASSPTKVQKSWSFNDRTRFRASLRLKPRMPVEGRVDQIVGRGAIAIDKKVREKVEKSSLEMELVDEFSMLGRVVKVEKQVGLGPEEVQSIEHKLDLLLGVYSQCLRKGSINSISLTAMPIPTGEPDITSDYHSPVDHEDISVSAQTLNISRSASTNID</sequence>
<evidence type="ECO:0000256" key="14">
    <source>
        <dbReference type="SAM" id="MobiDB-lite"/>
    </source>
</evidence>
<feature type="region of interest" description="Disordered" evidence="14">
    <location>
        <begin position="268"/>
        <end position="307"/>
    </location>
</feature>
<dbReference type="InterPro" id="IPR003937">
    <property type="entry name" value="K_chnl_volt-dep_KCNQ"/>
</dbReference>
<keyword evidence="19" id="KW-1185">Reference proteome</keyword>
<keyword evidence="11 15" id="KW-0472">Membrane</keyword>
<evidence type="ECO:0000256" key="13">
    <source>
        <dbReference type="ARBA" id="ARBA00034430"/>
    </source>
</evidence>
<evidence type="ECO:0000259" key="16">
    <source>
        <dbReference type="Pfam" id="PF00520"/>
    </source>
</evidence>
<protein>
    <submittedName>
        <fullName evidence="18">Uncharacterized protein</fullName>
    </submittedName>
</protein>
<comment type="catalytic activity">
    <reaction evidence="13">
        <text>K(+)(in) = K(+)(out)</text>
        <dbReference type="Rhea" id="RHEA:29463"/>
        <dbReference type="ChEBI" id="CHEBI:29103"/>
    </reaction>
</comment>
<evidence type="ECO:0000256" key="5">
    <source>
        <dbReference type="ARBA" id="ARBA00022692"/>
    </source>
</evidence>
<keyword evidence="5 15" id="KW-0812">Transmembrane</keyword>
<evidence type="ECO:0000256" key="12">
    <source>
        <dbReference type="ARBA" id="ARBA00023303"/>
    </source>
</evidence>
<evidence type="ECO:0000256" key="10">
    <source>
        <dbReference type="ARBA" id="ARBA00023065"/>
    </source>
</evidence>
<feature type="transmembrane region" description="Helical" evidence="15">
    <location>
        <begin position="84"/>
        <end position="100"/>
    </location>
</feature>
<keyword evidence="9 15" id="KW-1133">Transmembrane helix</keyword>
<dbReference type="Gene3D" id="1.10.287.70">
    <property type="match status" value="2"/>
</dbReference>
<evidence type="ECO:0000256" key="3">
    <source>
        <dbReference type="ARBA" id="ARBA00022475"/>
    </source>
</evidence>
<proteinExistence type="predicted"/>
<dbReference type="PRINTS" id="PR01459">
    <property type="entry name" value="KCNQCHANNEL"/>
</dbReference>
<dbReference type="EMBL" id="JAIPUX010000035">
    <property type="protein sequence ID" value="KAH0631117.1"/>
    <property type="molecule type" value="Genomic_DNA"/>
</dbReference>
<feature type="domain" description="Ion transport" evidence="16">
    <location>
        <begin position="2"/>
        <end position="92"/>
    </location>
</feature>
<evidence type="ECO:0000256" key="2">
    <source>
        <dbReference type="ARBA" id="ARBA00022448"/>
    </source>
</evidence>
<keyword evidence="12" id="KW-0407">Ion channel</keyword>
<dbReference type="Proteomes" id="UP000826234">
    <property type="component" value="Unassembled WGS sequence"/>
</dbReference>
<evidence type="ECO:0000256" key="11">
    <source>
        <dbReference type="ARBA" id="ARBA00023136"/>
    </source>
</evidence>
<dbReference type="InterPro" id="IPR005821">
    <property type="entry name" value="Ion_trans_dom"/>
</dbReference>
<feature type="compositionally biased region" description="Polar residues" evidence="14">
    <location>
        <begin position="269"/>
        <end position="278"/>
    </location>
</feature>
<dbReference type="Pfam" id="PF03520">
    <property type="entry name" value="KCNQ_channel"/>
    <property type="match status" value="2"/>
</dbReference>
<feature type="transmembrane region" description="Helical" evidence="15">
    <location>
        <begin position="112"/>
        <end position="138"/>
    </location>
</feature>
<dbReference type="InterPro" id="IPR013821">
    <property type="entry name" value="K_chnl_volt-dep_KCNQ_C"/>
</dbReference>
<comment type="caution">
    <text evidence="18">The sequence shown here is derived from an EMBL/GenBank/DDBJ whole genome shotgun (WGS) entry which is preliminary data.</text>
</comment>
<evidence type="ECO:0000313" key="18">
    <source>
        <dbReference type="EMBL" id="KAH0631117.1"/>
    </source>
</evidence>
<evidence type="ECO:0000256" key="4">
    <source>
        <dbReference type="ARBA" id="ARBA00022538"/>
    </source>
</evidence>
<dbReference type="PANTHER" id="PTHR47735:SF7">
    <property type="entry name" value="POTASSIUM VOLTAGE-GATED CHANNEL SUBFAMILY KQT MEMBER 4"/>
    <property type="match status" value="1"/>
</dbReference>
<evidence type="ECO:0000256" key="9">
    <source>
        <dbReference type="ARBA" id="ARBA00022989"/>
    </source>
</evidence>
<feature type="transmembrane region" description="Helical" evidence="15">
    <location>
        <begin position="41"/>
        <end position="63"/>
    </location>
</feature>
<comment type="subcellular location">
    <subcellularLocation>
        <location evidence="1">Cell membrane</location>
        <topology evidence="1">Multi-pass membrane protein</topology>
    </subcellularLocation>
</comment>
<dbReference type="PANTHER" id="PTHR47735">
    <property type="entry name" value="POTASSIUM VOLTAGE-GATED CHANNEL SUBFAMILY KQT MEMBER 4"/>
    <property type="match status" value="1"/>
</dbReference>
<evidence type="ECO:0000256" key="15">
    <source>
        <dbReference type="SAM" id="Phobius"/>
    </source>
</evidence>
<dbReference type="Gene3D" id="6.10.140.1910">
    <property type="match status" value="1"/>
</dbReference>
<organism evidence="18 19">
    <name type="scientific">Phrynosoma platyrhinos</name>
    <name type="common">Desert horned lizard</name>
    <dbReference type="NCBI Taxonomy" id="52577"/>
    <lineage>
        <taxon>Eukaryota</taxon>
        <taxon>Metazoa</taxon>
        <taxon>Chordata</taxon>
        <taxon>Craniata</taxon>
        <taxon>Vertebrata</taxon>
        <taxon>Euteleostomi</taxon>
        <taxon>Lepidosauria</taxon>
        <taxon>Squamata</taxon>
        <taxon>Bifurcata</taxon>
        <taxon>Unidentata</taxon>
        <taxon>Episquamata</taxon>
        <taxon>Toxicofera</taxon>
        <taxon>Iguania</taxon>
        <taxon>Phrynosomatidae</taxon>
        <taxon>Phrynosomatinae</taxon>
        <taxon>Phrynosoma</taxon>
    </lineage>
</organism>
<keyword evidence="8" id="KW-0630">Potassium</keyword>
<evidence type="ECO:0000256" key="6">
    <source>
        <dbReference type="ARBA" id="ARBA00022826"/>
    </source>
</evidence>
<evidence type="ECO:0000256" key="7">
    <source>
        <dbReference type="ARBA" id="ARBA00022882"/>
    </source>
</evidence>
<keyword evidence="10" id="KW-0406">Ion transport</keyword>
<evidence type="ECO:0000313" key="19">
    <source>
        <dbReference type="Proteomes" id="UP000826234"/>
    </source>
</evidence>
<evidence type="ECO:0000256" key="8">
    <source>
        <dbReference type="ARBA" id="ARBA00022958"/>
    </source>
</evidence>
<dbReference type="SUPFAM" id="SSF81324">
    <property type="entry name" value="Voltage-gated potassium channels"/>
    <property type="match status" value="1"/>
</dbReference>
<feature type="compositionally biased region" description="Polar residues" evidence="14">
    <location>
        <begin position="290"/>
        <end position="307"/>
    </location>
</feature>
<accession>A0ABQ7TNS4</accession>
<feature type="domain" description="Potassium channel voltage dependent KCNQ C-terminal" evidence="17">
    <location>
        <begin position="290"/>
        <end position="325"/>
    </location>
</feature>
<feature type="domain" description="Potassium channel voltage dependent KCNQ C-terminal" evidence="17">
    <location>
        <begin position="331"/>
        <end position="406"/>
    </location>
</feature>
<keyword evidence="6" id="KW-0631">Potassium channel</keyword>
<keyword evidence="2" id="KW-0813">Transport</keyword>
<name>A0ABQ7TNS4_PHRPL</name>
<evidence type="ECO:0000259" key="17">
    <source>
        <dbReference type="Pfam" id="PF03520"/>
    </source>
</evidence>
<keyword evidence="4" id="KW-0633">Potassium transport</keyword>
<gene>
    <name evidence="18" type="ORF">JD844_005241</name>
</gene>
<reference evidence="18 19" key="1">
    <citation type="journal article" date="2022" name="Gigascience">
        <title>A chromosome-level genome assembly and annotation of the desert horned lizard, Phrynosoma platyrhinos, provides insight into chromosomal rearrangements among reptiles.</title>
        <authorList>
            <person name="Koochekian N."/>
            <person name="Ascanio A."/>
            <person name="Farleigh K."/>
            <person name="Card D.C."/>
            <person name="Schield D.R."/>
            <person name="Castoe T.A."/>
            <person name="Jezkova T."/>
        </authorList>
    </citation>
    <scope>NUCLEOTIDE SEQUENCE [LARGE SCALE GENOMIC DNA]</scope>
    <source>
        <strain evidence="18">NK-2021</strain>
    </source>
</reference>
<keyword evidence="3" id="KW-1003">Cell membrane</keyword>
<keyword evidence="7" id="KW-0851">Voltage-gated channel</keyword>
<dbReference type="Pfam" id="PF00520">
    <property type="entry name" value="Ion_trans"/>
    <property type="match status" value="1"/>
</dbReference>
<evidence type="ECO:0000256" key="1">
    <source>
        <dbReference type="ARBA" id="ARBA00004651"/>
    </source>
</evidence>